<gene>
    <name evidence="1" type="ORF">HETIRDRAFT_101979</name>
</gene>
<reference evidence="1 2" key="1">
    <citation type="journal article" date="2012" name="New Phytol.">
        <title>Insight into trade-off between wood decay and parasitism from the genome of a fungal forest pathogen.</title>
        <authorList>
            <person name="Olson A."/>
            <person name="Aerts A."/>
            <person name="Asiegbu F."/>
            <person name="Belbahri L."/>
            <person name="Bouzid O."/>
            <person name="Broberg A."/>
            <person name="Canback B."/>
            <person name="Coutinho P.M."/>
            <person name="Cullen D."/>
            <person name="Dalman K."/>
            <person name="Deflorio G."/>
            <person name="van Diepen L.T."/>
            <person name="Dunand C."/>
            <person name="Duplessis S."/>
            <person name="Durling M."/>
            <person name="Gonthier P."/>
            <person name="Grimwood J."/>
            <person name="Fossdal C.G."/>
            <person name="Hansson D."/>
            <person name="Henrissat B."/>
            <person name="Hietala A."/>
            <person name="Himmelstrand K."/>
            <person name="Hoffmeister D."/>
            <person name="Hogberg N."/>
            <person name="James T.Y."/>
            <person name="Karlsson M."/>
            <person name="Kohler A."/>
            <person name="Kues U."/>
            <person name="Lee Y.H."/>
            <person name="Lin Y.C."/>
            <person name="Lind M."/>
            <person name="Lindquist E."/>
            <person name="Lombard V."/>
            <person name="Lucas S."/>
            <person name="Lunden K."/>
            <person name="Morin E."/>
            <person name="Murat C."/>
            <person name="Park J."/>
            <person name="Raffaello T."/>
            <person name="Rouze P."/>
            <person name="Salamov A."/>
            <person name="Schmutz J."/>
            <person name="Solheim H."/>
            <person name="Stahlberg J."/>
            <person name="Velez H."/>
            <person name="de Vries R.P."/>
            <person name="Wiebenga A."/>
            <person name="Woodward S."/>
            <person name="Yakovlev I."/>
            <person name="Garbelotto M."/>
            <person name="Martin F."/>
            <person name="Grigoriev I.V."/>
            <person name="Stenlid J."/>
        </authorList>
    </citation>
    <scope>NUCLEOTIDE SEQUENCE [LARGE SCALE GENOMIC DNA]</scope>
    <source>
        <strain evidence="1 2">TC 32-1</strain>
    </source>
</reference>
<dbReference type="GeneID" id="20665812"/>
<dbReference type="InParanoid" id="W4K775"/>
<sequence>MRTLFFCFRPVSVARELVGKALPQGSQSTGSSIKVRPAWRRDWITTRARPRVHTRPSSSPLVAQSSFVRRSSAVRRQSFVNAERLCSLDHVSGRSGCPTQRAWRTRIVAGADAVRAQTRGTLRARMWSQDADAGTRTSRPREASRAALGRLTVAAADAAGIGAHATYPPARAGAYAPDPTLSSRVIPSYWHRARRDLGPVMGPFALAGPPSPLTPLDLYSAFSLWLASRGTGRLAGSQWLPVPICLAGARDVTDADGLRTDET</sequence>
<name>W4K775_HETIT</name>
<evidence type="ECO:0000313" key="2">
    <source>
        <dbReference type="Proteomes" id="UP000030671"/>
    </source>
</evidence>
<dbReference type="RefSeq" id="XP_009547596.1">
    <property type="nucleotide sequence ID" value="XM_009549301.1"/>
</dbReference>
<proteinExistence type="predicted"/>
<dbReference type="HOGENOM" id="CLU_1057914_0_0_1"/>
<organism evidence="1 2">
    <name type="scientific">Heterobasidion irregulare (strain TC 32-1)</name>
    <dbReference type="NCBI Taxonomy" id="747525"/>
    <lineage>
        <taxon>Eukaryota</taxon>
        <taxon>Fungi</taxon>
        <taxon>Dikarya</taxon>
        <taxon>Basidiomycota</taxon>
        <taxon>Agaricomycotina</taxon>
        <taxon>Agaricomycetes</taxon>
        <taxon>Russulales</taxon>
        <taxon>Bondarzewiaceae</taxon>
        <taxon>Heterobasidion</taxon>
        <taxon>Heterobasidion annosum species complex</taxon>
    </lineage>
</organism>
<dbReference type="EMBL" id="KI925459">
    <property type="protein sequence ID" value="ETW80901.1"/>
    <property type="molecule type" value="Genomic_DNA"/>
</dbReference>
<dbReference type="KEGG" id="hir:HETIRDRAFT_101979"/>
<keyword evidence="2" id="KW-1185">Reference proteome</keyword>
<protein>
    <submittedName>
        <fullName evidence="1">Uncharacterized protein</fullName>
    </submittedName>
</protein>
<accession>W4K775</accession>
<dbReference type="AlphaFoldDB" id="W4K775"/>
<dbReference type="Proteomes" id="UP000030671">
    <property type="component" value="Unassembled WGS sequence"/>
</dbReference>
<evidence type="ECO:0000313" key="1">
    <source>
        <dbReference type="EMBL" id="ETW80901.1"/>
    </source>
</evidence>